<dbReference type="Proteomes" id="UP001428341">
    <property type="component" value="Unassembled WGS sequence"/>
</dbReference>
<gene>
    <name evidence="1" type="ORF">WN944_014719</name>
</gene>
<comment type="caution">
    <text evidence="1">The sequence shown here is derived from an EMBL/GenBank/DDBJ whole genome shotgun (WGS) entry which is preliminary data.</text>
</comment>
<protein>
    <submittedName>
        <fullName evidence="1">Uncharacterized protein</fullName>
    </submittedName>
</protein>
<sequence>MFHHNQSLLRKGQQSLLFSDSLKSGGNIERSCQQSCCEYCGPFEFCKVNDLLDAKVDEASDAEHVGG</sequence>
<dbReference type="EMBL" id="JBCGBO010000005">
    <property type="protein sequence ID" value="KAK9199528.1"/>
    <property type="molecule type" value="Genomic_DNA"/>
</dbReference>
<organism evidence="1 2">
    <name type="scientific">Citrus x changshan-huyou</name>
    <dbReference type="NCBI Taxonomy" id="2935761"/>
    <lineage>
        <taxon>Eukaryota</taxon>
        <taxon>Viridiplantae</taxon>
        <taxon>Streptophyta</taxon>
        <taxon>Embryophyta</taxon>
        <taxon>Tracheophyta</taxon>
        <taxon>Spermatophyta</taxon>
        <taxon>Magnoliopsida</taxon>
        <taxon>eudicotyledons</taxon>
        <taxon>Gunneridae</taxon>
        <taxon>Pentapetalae</taxon>
        <taxon>rosids</taxon>
        <taxon>malvids</taxon>
        <taxon>Sapindales</taxon>
        <taxon>Rutaceae</taxon>
        <taxon>Aurantioideae</taxon>
        <taxon>Citrus</taxon>
    </lineage>
</organism>
<evidence type="ECO:0000313" key="1">
    <source>
        <dbReference type="EMBL" id="KAK9199528.1"/>
    </source>
</evidence>
<dbReference type="AlphaFoldDB" id="A0AAP0M8W2"/>
<evidence type="ECO:0000313" key="2">
    <source>
        <dbReference type="Proteomes" id="UP001428341"/>
    </source>
</evidence>
<accession>A0AAP0M8W2</accession>
<name>A0AAP0M8W2_9ROSI</name>
<proteinExistence type="predicted"/>
<keyword evidence="2" id="KW-1185">Reference proteome</keyword>
<reference evidence="1 2" key="1">
    <citation type="submission" date="2024-05" db="EMBL/GenBank/DDBJ databases">
        <title>Haplotype-resolved chromosome-level genome assembly of Huyou (Citrus changshanensis).</title>
        <authorList>
            <person name="Miao C."/>
            <person name="Chen W."/>
            <person name="Wu Y."/>
            <person name="Wang L."/>
            <person name="Zhao S."/>
            <person name="Grierson D."/>
            <person name="Xu C."/>
            <person name="Chen K."/>
        </authorList>
    </citation>
    <scope>NUCLEOTIDE SEQUENCE [LARGE SCALE GENOMIC DNA]</scope>
    <source>
        <strain evidence="1">01-14</strain>
        <tissue evidence="1">Leaf</tissue>
    </source>
</reference>